<dbReference type="PANTHER" id="PTHR24260">
    <property type="match status" value="1"/>
</dbReference>
<evidence type="ECO:0000256" key="6">
    <source>
        <dbReference type="ARBA" id="ARBA00023157"/>
    </source>
</evidence>
<dbReference type="InterPro" id="IPR009003">
    <property type="entry name" value="Peptidase_S1_PA"/>
</dbReference>
<keyword evidence="5" id="KW-0391">Immunity</keyword>
<dbReference type="Gene3D" id="2.40.10.10">
    <property type="entry name" value="Trypsin-like serine proteases"/>
    <property type="match status" value="2"/>
</dbReference>
<sequence>MSSFASGSVVLCFIGIVNGGWIFPDEVQFNLSETLNKNCGYSPYTDRVKPEDGRIFENPWLVLFRHPEEQEWFCQGTLITNRHVLTTAICSEAIVANETIIILGEYDRSVDLDCTSDNVCISGSIIERLPYYVIVHPDFQNDTYEHDIALITLNRMINYNVMPVCLPLTPVIPSLIHAPIVYNTLWTVEHRVPKQIRMQYITQIQCQTRLQNLLLLQEGQLCAQYSKPVDVKISSGSGSPLVIENHDRTFQFGILSIGLPEAIHLQPYVYVNISTHIKWIHDTVVDGIEQ</sequence>
<dbReference type="Pfam" id="PF00089">
    <property type="entry name" value="Trypsin"/>
    <property type="match status" value="1"/>
</dbReference>
<dbReference type="Proteomes" id="UP000075920">
    <property type="component" value="Unassembled WGS sequence"/>
</dbReference>
<evidence type="ECO:0000256" key="5">
    <source>
        <dbReference type="ARBA" id="ARBA00022859"/>
    </source>
</evidence>
<evidence type="ECO:0000256" key="7">
    <source>
        <dbReference type="ARBA" id="ARBA00023180"/>
    </source>
</evidence>
<evidence type="ECO:0000256" key="1">
    <source>
        <dbReference type="ARBA" id="ARBA00004613"/>
    </source>
</evidence>
<dbReference type="InterPro" id="IPR051333">
    <property type="entry name" value="CLIP_Serine_Protease"/>
</dbReference>
<dbReference type="FunFam" id="2.40.10.10:FF:000028">
    <property type="entry name" value="Serine protease easter"/>
    <property type="match status" value="1"/>
</dbReference>
<comment type="subcellular location">
    <subcellularLocation>
        <location evidence="1">Secreted</location>
    </subcellularLocation>
</comment>
<proteinExistence type="inferred from homology"/>
<dbReference type="PROSITE" id="PS50240">
    <property type="entry name" value="TRYPSIN_DOM"/>
    <property type="match status" value="1"/>
</dbReference>
<evidence type="ECO:0000256" key="2">
    <source>
        <dbReference type="ARBA" id="ARBA00022525"/>
    </source>
</evidence>
<evidence type="ECO:0000256" key="4">
    <source>
        <dbReference type="ARBA" id="ARBA00022729"/>
    </source>
</evidence>
<dbReference type="GO" id="GO:0004252">
    <property type="term" value="F:serine-type endopeptidase activity"/>
    <property type="evidence" value="ECO:0007669"/>
    <property type="project" value="InterPro"/>
</dbReference>
<keyword evidence="4 9" id="KW-0732">Signal</keyword>
<dbReference type="EnsemblMetazoa" id="AMIN000087-RA">
    <property type="protein sequence ID" value="AMIN000087-PA"/>
    <property type="gene ID" value="AMIN000087"/>
</dbReference>
<organism evidence="11 12">
    <name type="scientific">Anopheles minimus</name>
    <dbReference type="NCBI Taxonomy" id="112268"/>
    <lineage>
        <taxon>Eukaryota</taxon>
        <taxon>Metazoa</taxon>
        <taxon>Ecdysozoa</taxon>
        <taxon>Arthropoda</taxon>
        <taxon>Hexapoda</taxon>
        <taxon>Insecta</taxon>
        <taxon>Pterygota</taxon>
        <taxon>Neoptera</taxon>
        <taxon>Endopterygota</taxon>
        <taxon>Diptera</taxon>
        <taxon>Nematocera</taxon>
        <taxon>Culicoidea</taxon>
        <taxon>Culicidae</taxon>
        <taxon>Anophelinae</taxon>
        <taxon>Anopheles</taxon>
    </lineage>
</organism>
<keyword evidence="7" id="KW-0325">Glycoprotein</keyword>
<dbReference type="InterPro" id="IPR043504">
    <property type="entry name" value="Peptidase_S1_PA_chymotrypsin"/>
</dbReference>
<evidence type="ECO:0000256" key="3">
    <source>
        <dbReference type="ARBA" id="ARBA00022588"/>
    </source>
</evidence>
<keyword evidence="2" id="KW-0964">Secreted</keyword>
<dbReference type="SUPFAM" id="SSF50494">
    <property type="entry name" value="Trypsin-like serine proteases"/>
    <property type="match status" value="1"/>
</dbReference>
<dbReference type="VEuPathDB" id="VectorBase:AMIN000087"/>
<reference evidence="12" key="1">
    <citation type="submission" date="2013-03" db="EMBL/GenBank/DDBJ databases">
        <title>The Genome Sequence of Anopheles minimus MINIMUS1.</title>
        <authorList>
            <consortium name="The Broad Institute Genomics Platform"/>
            <person name="Neafsey D.E."/>
            <person name="Walton C."/>
            <person name="Walker B."/>
            <person name="Young S.K."/>
            <person name="Zeng Q."/>
            <person name="Gargeya S."/>
            <person name="Fitzgerald M."/>
            <person name="Haas B."/>
            <person name="Abouelleil A."/>
            <person name="Allen A.W."/>
            <person name="Alvarado L."/>
            <person name="Arachchi H.M."/>
            <person name="Berlin A.M."/>
            <person name="Chapman S.B."/>
            <person name="Gainer-Dewar J."/>
            <person name="Goldberg J."/>
            <person name="Griggs A."/>
            <person name="Gujja S."/>
            <person name="Hansen M."/>
            <person name="Howarth C."/>
            <person name="Imamovic A."/>
            <person name="Ireland A."/>
            <person name="Larimer J."/>
            <person name="McCowan C."/>
            <person name="Murphy C."/>
            <person name="Pearson M."/>
            <person name="Poon T.W."/>
            <person name="Priest M."/>
            <person name="Roberts A."/>
            <person name="Saif S."/>
            <person name="Shea T."/>
            <person name="Sisk P."/>
            <person name="Sykes S."/>
            <person name="Wortman J."/>
            <person name="Nusbaum C."/>
            <person name="Birren B."/>
        </authorList>
    </citation>
    <scope>NUCLEOTIDE SEQUENCE [LARGE SCALE GENOMIC DNA]</scope>
    <source>
        <strain evidence="12">MINIMUS1</strain>
    </source>
</reference>
<evidence type="ECO:0000256" key="8">
    <source>
        <dbReference type="ARBA" id="ARBA00024195"/>
    </source>
</evidence>
<reference evidence="11" key="2">
    <citation type="submission" date="2020-05" db="UniProtKB">
        <authorList>
            <consortium name="EnsemblMetazoa"/>
        </authorList>
    </citation>
    <scope>IDENTIFICATION</scope>
    <source>
        <strain evidence="11">MINIMUS1</strain>
    </source>
</reference>
<evidence type="ECO:0000313" key="12">
    <source>
        <dbReference type="Proteomes" id="UP000075920"/>
    </source>
</evidence>
<comment type="similarity">
    <text evidence="8">Belongs to the peptidase S1 family. CLIP subfamily.</text>
</comment>
<evidence type="ECO:0000313" key="11">
    <source>
        <dbReference type="EnsemblMetazoa" id="AMIN000087-PA"/>
    </source>
</evidence>
<feature type="domain" description="Peptidase S1" evidence="10">
    <location>
        <begin position="16"/>
        <end position="285"/>
    </location>
</feature>
<dbReference type="AlphaFoldDB" id="A0A182VPV8"/>
<dbReference type="GO" id="GO:0006508">
    <property type="term" value="P:proteolysis"/>
    <property type="evidence" value="ECO:0007669"/>
    <property type="project" value="InterPro"/>
</dbReference>
<keyword evidence="6" id="KW-1015">Disulfide bond</keyword>
<evidence type="ECO:0000256" key="9">
    <source>
        <dbReference type="SAM" id="SignalP"/>
    </source>
</evidence>
<keyword evidence="12" id="KW-1185">Reference proteome</keyword>
<dbReference type="STRING" id="112268.A0A182VPV8"/>
<dbReference type="GO" id="GO:0005576">
    <property type="term" value="C:extracellular region"/>
    <property type="evidence" value="ECO:0007669"/>
    <property type="project" value="UniProtKB-SubCell"/>
</dbReference>
<evidence type="ECO:0000259" key="10">
    <source>
        <dbReference type="PROSITE" id="PS50240"/>
    </source>
</evidence>
<keyword evidence="3" id="KW-0399">Innate immunity</keyword>
<dbReference type="GO" id="GO:0045087">
    <property type="term" value="P:innate immune response"/>
    <property type="evidence" value="ECO:0007669"/>
    <property type="project" value="UniProtKB-KW"/>
</dbReference>
<name>A0A182VPV8_9DIPT</name>
<protein>
    <recommendedName>
        <fullName evidence="10">Peptidase S1 domain-containing protein</fullName>
    </recommendedName>
</protein>
<dbReference type="InterPro" id="IPR001254">
    <property type="entry name" value="Trypsin_dom"/>
</dbReference>
<dbReference type="SMART" id="SM00020">
    <property type="entry name" value="Tryp_SPc"/>
    <property type="match status" value="1"/>
</dbReference>
<feature type="signal peptide" evidence="9">
    <location>
        <begin position="1"/>
        <end position="19"/>
    </location>
</feature>
<dbReference type="PANTHER" id="PTHR24260:SF136">
    <property type="entry name" value="GH08193P-RELATED"/>
    <property type="match status" value="1"/>
</dbReference>
<accession>A0A182VPV8</accession>
<feature type="chain" id="PRO_5008140083" description="Peptidase S1 domain-containing protein" evidence="9">
    <location>
        <begin position="20"/>
        <end position="290"/>
    </location>
</feature>